<comment type="similarity">
    <text evidence="9">Belongs to the MntA antitoxin family.</text>
</comment>
<dbReference type="AlphaFoldDB" id="A0A8J3DSH6"/>
<reference evidence="11" key="2">
    <citation type="submission" date="2020-09" db="EMBL/GenBank/DDBJ databases">
        <authorList>
            <person name="Sun Q."/>
            <person name="Kim S."/>
        </authorList>
    </citation>
    <scope>NUCLEOTIDE SEQUENCE</scope>
    <source>
        <strain evidence="11">KCTC 42249</strain>
    </source>
</reference>
<dbReference type="Gene3D" id="3.30.460.10">
    <property type="entry name" value="Beta Polymerase, domain 2"/>
    <property type="match status" value="1"/>
</dbReference>
<evidence type="ECO:0000256" key="3">
    <source>
        <dbReference type="ARBA" id="ARBA00022679"/>
    </source>
</evidence>
<evidence type="ECO:0000313" key="12">
    <source>
        <dbReference type="Proteomes" id="UP000630142"/>
    </source>
</evidence>
<dbReference type="InterPro" id="IPR002934">
    <property type="entry name" value="Polymerase_NTP_transf_dom"/>
</dbReference>
<keyword evidence="6" id="KW-0547">Nucleotide-binding</keyword>
<keyword evidence="5" id="KW-0479">Metal-binding</keyword>
<dbReference type="EMBL" id="BMZQ01000001">
    <property type="protein sequence ID" value="GHD08392.1"/>
    <property type="molecule type" value="Genomic_DNA"/>
</dbReference>
<dbReference type="PANTHER" id="PTHR33571:SF12">
    <property type="entry name" value="BSL3053 PROTEIN"/>
    <property type="match status" value="1"/>
</dbReference>
<keyword evidence="7" id="KW-0067">ATP-binding</keyword>
<gene>
    <name evidence="11" type="ORF">GCM10016234_07870</name>
</gene>
<evidence type="ECO:0000256" key="8">
    <source>
        <dbReference type="ARBA" id="ARBA00022842"/>
    </source>
</evidence>
<dbReference type="CDD" id="cd05403">
    <property type="entry name" value="NT_KNTase_like"/>
    <property type="match status" value="1"/>
</dbReference>
<keyword evidence="12" id="KW-1185">Reference proteome</keyword>
<dbReference type="RefSeq" id="WP_189501797.1">
    <property type="nucleotide sequence ID" value="NZ_BMZQ01000001.1"/>
</dbReference>
<protein>
    <submittedName>
        <fullName evidence="11">Nucleotidyltransferase</fullName>
    </submittedName>
</protein>
<evidence type="ECO:0000256" key="5">
    <source>
        <dbReference type="ARBA" id="ARBA00022723"/>
    </source>
</evidence>
<evidence type="ECO:0000256" key="4">
    <source>
        <dbReference type="ARBA" id="ARBA00022695"/>
    </source>
</evidence>
<keyword evidence="8" id="KW-0460">Magnesium</keyword>
<dbReference type="GO" id="GO:0005524">
    <property type="term" value="F:ATP binding"/>
    <property type="evidence" value="ECO:0007669"/>
    <property type="project" value="UniProtKB-KW"/>
</dbReference>
<evidence type="ECO:0000256" key="7">
    <source>
        <dbReference type="ARBA" id="ARBA00022840"/>
    </source>
</evidence>
<dbReference type="GO" id="GO:0046872">
    <property type="term" value="F:metal ion binding"/>
    <property type="evidence" value="ECO:0007669"/>
    <property type="project" value="UniProtKB-KW"/>
</dbReference>
<evidence type="ECO:0000259" key="10">
    <source>
        <dbReference type="Pfam" id="PF01909"/>
    </source>
</evidence>
<keyword evidence="4" id="KW-0548">Nucleotidyltransferase</keyword>
<dbReference type="Pfam" id="PF01909">
    <property type="entry name" value="NTP_transf_2"/>
    <property type="match status" value="1"/>
</dbReference>
<proteinExistence type="inferred from homology"/>
<comment type="caution">
    <text evidence="11">The sequence shown here is derived from an EMBL/GenBank/DDBJ whole genome shotgun (WGS) entry which is preliminary data.</text>
</comment>
<dbReference type="GO" id="GO:0016779">
    <property type="term" value="F:nucleotidyltransferase activity"/>
    <property type="evidence" value="ECO:0007669"/>
    <property type="project" value="UniProtKB-KW"/>
</dbReference>
<evidence type="ECO:0000256" key="1">
    <source>
        <dbReference type="ARBA" id="ARBA00001946"/>
    </source>
</evidence>
<dbReference type="InterPro" id="IPR052038">
    <property type="entry name" value="Type-VII_TA_antitoxin"/>
</dbReference>
<name>A0A8J3DSH6_9HYPH</name>
<sequence length="96" mass="10650">MRPSEALAKHRDEVLAILAKYPVSNPRVFGSVARGEDTEASDLDLVVQIAGVMTLFDMAQLGEDLAEQIGAPVDVHSEKDFSERVLRRLERSFKPL</sequence>
<evidence type="ECO:0000313" key="11">
    <source>
        <dbReference type="EMBL" id="GHD08392.1"/>
    </source>
</evidence>
<evidence type="ECO:0000256" key="9">
    <source>
        <dbReference type="ARBA" id="ARBA00038276"/>
    </source>
</evidence>
<dbReference type="InterPro" id="IPR043519">
    <property type="entry name" value="NT_sf"/>
</dbReference>
<evidence type="ECO:0000256" key="2">
    <source>
        <dbReference type="ARBA" id="ARBA00022649"/>
    </source>
</evidence>
<organism evidence="11 12">
    <name type="scientific">Tianweitania populi</name>
    <dbReference type="NCBI Taxonomy" id="1607949"/>
    <lineage>
        <taxon>Bacteria</taxon>
        <taxon>Pseudomonadati</taxon>
        <taxon>Pseudomonadota</taxon>
        <taxon>Alphaproteobacteria</taxon>
        <taxon>Hyphomicrobiales</taxon>
        <taxon>Phyllobacteriaceae</taxon>
        <taxon>Tianweitania</taxon>
    </lineage>
</organism>
<reference evidence="11" key="1">
    <citation type="journal article" date="2014" name="Int. J. Syst. Evol. Microbiol.">
        <title>Complete genome sequence of Corynebacterium casei LMG S-19264T (=DSM 44701T), isolated from a smear-ripened cheese.</title>
        <authorList>
            <consortium name="US DOE Joint Genome Institute (JGI-PGF)"/>
            <person name="Walter F."/>
            <person name="Albersmeier A."/>
            <person name="Kalinowski J."/>
            <person name="Ruckert C."/>
        </authorList>
    </citation>
    <scope>NUCLEOTIDE SEQUENCE</scope>
    <source>
        <strain evidence="11">KCTC 42249</strain>
    </source>
</reference>
<feature type="domain" description="Polymerase nucleotidyl transferase" evidence="10">
    <location>
        <begin position="20"/>
        <end position="83"/>
    </location>
</feature>
<keyword evidence="2" id="KW-1277">Toxin-antitoxin system</keyword>
<evidence type="ECO:0000256" key="6">
    <source>
        <dbReference type="ARBA" id="ARBA00022741"/>
    </source>
</evidence>
<dbReference type="PANTHER" id="PTHR33571">
    <property type="entry name" value="SSL8005 PROTEIN"/>
    <property type="match status" value="1"/>
</dbReference>
<accession>A0A8J3DSH6</accession>
<keyword evidence="3" id="KW-0808">Transferase</keyword>
<dbReference type="Proteomes" id="UP000630142">
    <property type="component" value="Unassembled WGS sequence"/>
</dbReference>
<comment type="cofactor">
    <cofactor evidence="1">
        <name>Mg(2+)</name>
        <dbReference type="ChEBI" id="CHEBI:18420"/>
    </cofactor>
</comment>
<dbReference type="SUPFAM" id="SSF81301">
    <property type="entry name" value="Nucleotidyltransferase"/>
    <property type="match status" value="1"/>
</dbReference>